<dbReference type="EMBL" id="JACIDU010000011">
    <property type="protein sequence ID" value="MBB4104240.1"/>
    <property type="molecule type" value="Genomic_DNA"/>
</dbReference>
<keyword evidence="5" id="KW-1185">Reference proteome</keyword>
<feature type="domain" description="FAD-binding PCMH-type" evidence="3">
    <location>
        <begin position="1"/>
        <end position="179"/>
    </location>
</feature>
<dbReference type="PANTHER" id="PTHR11748:SF103">
    <property type="entry name" value="GLYCOLATE OXIDASE SUBUNIT GLCE"/>
    <property type="match status" value="1"/>
</dbReference>
<evidence type="ECO:0000313" key="5">
    <source>
        <dbReference type="Proteomes" id="UP000584824"/>
    </source>
</evidence>
<dbReference type="RefSeq" id="WP_183793330.1">
    <property type="nucleotide sequence ID" value="NZ_JACIDU010000011.1"/>
</dbReference>
<dbReference type="AlphaFoldDB" id="A0A7W6K511"/>
<accession>A0A7W6K511</accession>
<comment type="caution">
    <text evidence="4">The sequence shown here is derived from an EMBL/GenBank/DDBJ whole genome shotgun (WGS) entry which is preliminary data.</text>
</comment>
<dbReference type="Proteomes" id="UP000584824">
    <property type="component" value="Unassembled WGS sequence"/>
</dbReference>
<evidence type="ECO:0000256" key="1">
    <source>
        <dbReference type="ARBA" id="ARBA00022630"/>
    </source>
</evidence>
<reference evidence="4 5" key="1">
    <citation type="submission" date="2020-08" db="EMBL/GenBank/DDBJ databases">
        <title>Genomic Encyclopedia of Type Strains, Phase IV (KMG-IV): sequencing the most valuable type-strain genomes for metagenomic binning, comparative biology and taxonomic classification.</title>
        <authorList>
            <person name="Goeker M."/>
        </authorList>
    </citation>
    <scope>NUCLEOTIDE SEQUENCE [LARGE SCALE GENOMIC DNA]</scope>
    <source>
        <strain evidence="4 5">DSM 26385</strain>
    </source>
</reference>
<gene>
    <name evidence="4" type="ORF">GGQ66_002814</name>
</gene>
<dbReference type="SUPFAM" id="SSF55103">
    <property type="entry name" value="FAD-linked oxidases, C-terminal domain"/>
    <property type="match status" value="1"/>
</dbReference>
<proteinExistence type="predicted"/>
<keyword evidence="2" id="KW-0274">FAD</keyword>
<keyword evidence="1" id="KW-0285">Flavoprotein</keyword>
<organism evidence="4 5">
    <name type="scientific">Allorhizobium borbori</name>
    <dbReference type="NCBI Taxonomy" id="485907"/>
    <lineage>
        <taxon>Bacteria</taxon>
        <taxon>Pseudomonadati</taxon>
        <taxon>Pseudomonadota</taxon>
        <taxon>Alphaproteobacteria</taxon>
        <taxon>Hyphomicrobiales</taxon>
        <taxon>Rhizobiaceae</taxon>
        <taxon>Rhizobium/Agrobacterium group</taxon>
        <taxon>Allorhizobium</taxon>
    </lineage>
</organism>
<dbReference type="InterPro" id="IPR016164">
    <property type="entry name" value="FAD-linked_Oxase-like_C"/>
</dbReference>
<evidence type="ECO:0000313" key="4">
    <source>
        <dbReference type="EMBL" id="MBB4104240.1"/>
    </source>
</evidence>
<dbReference type="InterPro" id="IPR006094">
    <property type="entry name" value="Oxid_FAD_bind_N"/>
</dbReference>
<dbReference type="InterPro" id="IPR036318">
    <property type="entry name" value="FAD-bd_PCMH-like_sf"/>
</dbReference>
<dbReference type="Pfam" id="PF01565">
    <property type="entry name" value="FAD_binding_4"/>
    <property type="match status" value="1"/>
</dbReference>
<dbReference type="Gene3D" id="3.30.465.10">
    <property type="match status" value="1"/>
</dbReference>
<dbReference type="GO" id="GO:0071949">
    <property type="term" value="F:FAD binding"/>
    <property type="evidence" value="ECO:0007669"/>
    <property type="project" value="InterPro"/>
</dbReference>
<sequence>MTSQRFPANLKEVVAIIRSAAEAGMSIAPQGGGTRADHSVAETAISTTGLTGITAYNPAEMVMTAQAGTPLSEVEAVLAANGQMLAFEPMDHRPVLGTTGEPTIGGVFAANVSGPRRLTAGAARDSLLGITFVNGLGDVVKAGGRVMKNVTGLDLVKLLAGSRGTLGFITEVTFRVLPVPRATETVVIAGLDDAHATAAMATAMSLPVEVSGAAHLPFTVVGRFLSGALPEGAATVFRLEGLPHSVAARTEKLTAALSAFGPIHWLGEPESHVLWREIRDATPYASARAKPLWRVSVAPTAGHQLMNALRLHTGVDAFYDWQGGLIWLQMEADPEADFLRRAIKQLGGGHATLVRAPKHLRKAIPAFEPESPAVAALSARIKASLDPHGIFNPGLMG</sequence>
<evidence type="ECO:0000256" key="2">
    <source>
        <dbReference type="ARBA" id="ARBA00022827"/>
    </source>
</evidence>
<dbReference type="InterPro" id="IPR016169">
    <property type="entry name" value="FAD-bd_PCMH_sub2"/>
</dbReference>
<dbReference type="PANTHER" id="PTHR11748">
    <property type="entry name" value="D-LACTATE DEHYDROGENASE"/>
    <property type="match status" value="1"/>
</dbReference>
<name>A0A7W6K511_9HYPH</name>
<dbReference type="InterPro" id="IPR016166">
    <property type="entry name" value="FAD-bd_PCMH"/>
</dbReference>
<evidence type="ECO:0000259" key="3">
    <source>
        <dbReference type="PROSITE" id="PS51387"/>
    </source>
</evidence>
<protein>
    <submittedName>
        <fullName evidence="4">Glycolate oxidase FAD binding subunit</fullName>
    </submittedName>
</protein>
<dbReference type="PROSITE" id="PS51387">
    <property type="entry name" value="FAD_PCMH"/>
    <property type="match status" value="1"/>
</dbReference>
<dbReference type="GO" id="GO:0003824">
    <property type="term" value="F:catalytic activity"/>
    <property type="evidence" value="ECO:0007669"/>
    <property type="project" value="InterPro"/>
</dbReference>
<dbReference type="SUPFAM" id="SSF56176">
    <property type="entry name" value="FAD-binding/transporter-associated domain-like"/>
    <property type="match status" value="1"/>
</dbReference>